<dbReference type="AlphaFoldDB" id="A0AAP8SNH8"/>
<evidence type="ECO:0000313" key="1">
    <source>
        <dbReference type="EMBL" id="PLW86642.1"/>
    </source>
</evidence>
<keyword evidence="2" id="KW-1185">Reference proteome</keyword>
<organism evidence="1 2">
    <name type="scientific">Halioglobus japonicus</name>
    <dbReference type="NCBI Taxonomy" id="930805"/>
    <lineage>
        <taxon>Bacteria</taxon>
        <taxon>Pseudomonadati</taxon>
        <taxon>Pseudomonadota</taxon>
        <taxon>Gammaproteobacteria</taxon>
        <taxon>Cellvibrionales</taxon>
        <taxon>Halieaceae</taxon>
        <taxon>Halioglobus</taxon>
    </lineage>
</organism>
<comment type="caution">
    <text evidence="1">The sequence shown here is derived from an EMBL/GenBank/DDBJ whole genome shotgun (WGS) entry which is preliminary data.</text>
</comment>
<dbReference type="KEGG" id="hja:BST95_10585"/>
<evidence type="ECO:0000313" key="2">
    <source>
        <dbReference type="Proteomes" id="UP000235162"/>
    </source>
</evidence>
<dbReference type="EMBL" id="PKUR01000002">
    <property type="protein sequence ID" value="PLW86642.1"/>
    <property type="molecule type" value="Genomic_DNA"/>
</dbReference>
<reference evidence="1 2" key="1">
    <citation type="submission" date="2018-01" db="EMBL/GenBank/DDBJ databases">
        <title>The draft genome sequence of Halioglobus japonicus S1-36.</title>
        <authorList>
            <person name="Du Z.-J."/>
            <person name="Shi M.-J."/>
        </authorList>
    </citation>
    <scope>NUCLEOTIDE SEQUENCE [LARGE SCALE GENOMIC DNA]</scope>
    <source>
        <strain evidence="1 2">S1-36</strain>
    </source>
</reference>
<protein>
    <submittedName>
        <fullName evidence="1">Uncharacterized protein</fullName>
    </submittedName>
</protein>
<accession>A0AAP8SNH8</accession>
<gene>
    <name evidence="1" type="ORF">C0029_09615</name>
</gene>
<dbReference type="Proteomes" id="UP000235162">
    <property type="component" value="Unassembled WGS sequence"/>
</dbReference>
<sequence>MSALAAKAPLSLIQLGMPKFIEFDKFIMASLDLWSAPLSALKCSEQTEDIPQQSASIGRVVDLVC</sequence>
<proteinExistence type="predicted"/>
<name>A0AAP8SNH8_9GAMM</name>